<organism evidence="6 7">
    <name type="scientific">Rhynchophorus ferrugineus</name>
    <name type="common">Red palm weevil</name>
    <name type="synonym">Curculio ferrugineus</name>
    <dbReference type="NCBI Taxonomy" id="354439"/>
    <lineage>
        <taxon>Eukaryota</taxon>
        <taxon>Metazoa</taxon>
        <taxon>Ecdysozoa</taxon>
        <taxon>Arthropoda</taxon>
        <taxon>Hexapoda</taxon>
        <taxon>Insecta</taxon>
        <taxon>Pterygota</taxon>
        <taxon>Neoptera</taxon>
        <taxon>Endopterygota</taxon>
        <taxon>Coleoptera</taxon>
        <taxon>Polyphaga</taxon>
        <taxon>Cucujiformia</taxon>
        <taxon>Curculionidae</taxon>
        <taxon>Dryophthorinae</taxon>
        <taxon>Rhynchophorus</taxon>
    </lineage>
</organism>
<dbReference type="EMBL" id="JAACXV010000081">
    <property type="protein sequence ID" value="KAF7284184.1"/>
    <property type="molecule type" value="Genomic_DNA"/>
</dbReference>
<comment type="caution">
    <text evidence="6">The sequence shown here is derived from an EMBL/GenBank/DDBJ whole genome shotgun (WGS) entry which is preliminary data.</text>
</comment>
<dbReference type="GO" id="GO:0035859">
    <property type="term" value="C:Seh1-associated complex"/>
    <property type="evidence" value="ECO:0007669"/>
    <property type="project" value="TreeGrafter"/>
</dbReference>
<accession>A0A834IN70</accession>
<evidence type="ECO:0000259" key="5">
    <source>
        <dbReference type="PROSITE" id="PS50908"/>
    </source>
</evidence>
<feature type="repeat" description="WD" evidence="4">
    <location>
        <begin position="99"/>
        <end position="141"/>
    </location>
</feature>
<protein>
    <recommendedName>
        <fullName evidence="5">RWD domain-containing protein</fullName>
    </recommendedName>
</protein>
<dbReference type="Gene3D" id="2.130.10.10">
    <property type="entry name" value="YVTN repeat-like/Quinoprotein amine dehydrogenase"/>
    <property type="match status" value="2"/>
</dbReference>
<dbReference type="OrthoDB" id="311712at2759"/>
<dbReference type="PROSITE" id="PS50082">
    <property type="entry name" value="WD_REPEATS_2"/>
    <property type="match status" value="1"/>
</dbReference>
<feature type="domain" description="RWD" evidence="5">
    <location>
        <begin position="356"/>
        <end position="458"/>
    </location>
</feature>
<dbReference type="GO" id="GO:1904263">
    <property type="term" value="P:positive regulation of TORC1 signaling"/>
    <property type="evidence" value="ECO:0007669"/>
    <property type="project" value="TreeGrafter"/>
</dbReference>
<dbReference type="GO" id="GO:0034198">
    <property type="term" value="P:cellular response to amino acid starvation"/>
    <property type="evidence" value="ECO:0007669"/>
    <property type="project" value="TreeGrafter"/>
</dbReference>
<sequence length="864" mass="98022">MGNNDHYVALECKDLQASAMSIDFTGNYVLLAGRRCIAVKNLQDKSTNVLKVQRQSKYEVGVAEWNPTAYNKHMCVISSNERIELLHWRNESLTVSHSLRAHTRVVTDINWHRTNPHVLATCSTDTFIHMWDIRDSRRPILSLSAVAEASQVRWNRISEHTIASAHEGDIKIWDDRYQSLPVQYVAAHVGKIYGLDWNPYLENQIASCSHDSTVKFFDSRNPRKPDFVLNTNAAVWRARYTPFGNGLVTVVVPQIRRGENNLLLWNISNKAAPMHTFEGHKDVVLEFAWRPSKANSKHLELITWSKDQRLLVWKISPLLQKMCGHEPEIISNFDERNLVMEGHICKKAARFQPLQQEFSLLNVHIPNLEIKNMNVNSRIVNVTAKVNSFTVNLQVNFPSDYPYGTPPDFQISTGSILDAIVESKLLQTLVHLAQQRVSKNRTCLEPCLRQMVSTLEQLSKDRDNVKLYKRLYGEQGSPMTSYNDAYIPFPRTSGAKFCSVNTLVCFGRPIITRRIGSKSESVGTPRDLSALEGILAKRSTDQMTVSAYYFQKQKQKSRSKHALARASKAIVHIYDGSNLFLINRQLAEEYILEGDVATICKHNAAAAAVVGRGDLVQAWTLTELVLAQKQIDKDGLWASHPCGDYLIESLIQHYALQSDLQMAAMLCCIYRKGQQISLQESQKSAQSPMFSGSPYHTIPPADIVQDGWGFPAIAKHIRSTSLDNLKMEESVIKPKLPKIPYVALYEYYKIAYAETLHRWRFLYNSAEVMKYMAIPVQIQKGIEFLPDCDRCHKITRHSLCDKCKRFPFHCVICNMAVKGLANACIVCGHGGHTKHLQEWFAIMNECPKCGCNCLLETADLLNLT</sequence>
<proteinExistence type="inferred from homology"/>
<dbReference type="GO" id="GO:0035591">
    <property type="term" value="F:signaling adaptor activity"/>
    <property type="evidence" value="ECO:0007669"/>
    <property type="project" value="TreeGrafter"/>
</dbReference>
<dbReference type="InterPro" id="IPR036322">
    <property type="entry name" value="WD40_repeat_dom_sf"/>
</dbReference>
<dbReference type="PROSITE" id="PS00678">
    <property type="entry name" value="WD_REPEATS_1"/>
    <property type="match status" value="1"/>
</dbReference>
<dbReference type="InterPro" id="IPR019775">
    <property type="entry name" value="WD40_repeat_CS"/>
</dbReference>
<dbReference type="InterPro" id="IPR049567">
    <property type="entry name" value="WDR59-like"/>
</dbReference>
<dbReference type="PANTHER" id="PTHR46170:SF1">
    <property type="entry name" value="GATOR COMPLEX PROTEIN WDR59"/>
    <property type="match status" value="1"/>
</dbReference>
<reference evidence="6" key="1">
    <citation type="submission" date="2020-08" db="EMBL/GenBank/DDBJ databases">
        <title>Genome sequencing and assembly of the red palm weevil Rhynchophorus ferrugineus.</title>
        <authorList>
            <person name="Dias G.B."/>
            <person name="Bergman C.M."/>
            <person name="Manee M."/>
        </authorList>
    </citation>
    <scope>NUCLEOTIDE SEQUENCE</scope>
    <source>
        <strain evidence="6">AA-2017</strain>
        <tissue evidence="6">Whole larva</tissue>
    </source>
</reference>
<evidence type="ECO:0000256" key="1">
    <source>
        <dbReference type="ARBA" id="ARBA00022574"/>
    </source>
</evidence>
<evidence type="ECO:0000256" key="4">
    <source>
        <dbReference type="PROSITE-ProRule" id="PRU00221"/>
    </source>
</evidence>
<dbReference type="Pfam" id="PF00400">
    <property type="entry name" value="WD40"/>
    <property type="match status" value="2"/>
</dbReference>
<evidence type="ECO:0000256" key="2">
    <source>
        <dbReference type="ARBA" id="ARBA00022737"/>
    </source>
</evidence>
<dbReference type="GO" id="GO:0005774">
    <property type="term" value="C:vacuolar membrane"/>
    <property type="evidence" value="ECO:0007669"/>
    <property type="project" value="TreeGrafter"/>
</dbReference>
<dbReference type="PANTHER" id="PTHR46170">
    <property type="entry name" value="GATOR COMPLEX PROTEIN WDR59"/>
    <property type="match status" value="1"/>
</dbReference>
<dbReference type="InterPro" id="IPR006575">
    <property type="entry name" value="RWD_dom"/>
</dbReference>
<evidence type="ECO:0000313" key="6">
    <source>
        <dbReference type="EMBL" id="KAF7284184.1"/>
    </source>
</evidence>
<dbReference type="InterPro" id="IPR049566">
    <property type="entry name" value="WDR59_RTC1-like_RING_Znf"/>
</dbReference>
<dbReference type="AlphaFoldDB" id="A0A834IN70"/>
<gene>
    <name evidence="6" type="ORF">GWI33_022435</name>
</gene>
<dbReference type="InterPro" id="IPR001680">
    <property type="entry name" value="WD40_rpt"/>
</dbReference>
<evidence type="ECO:0000256" key="3">
    <source>
        <dbReference type="ARBA" id="ARBA00038452"/>
    </source>
</evidence>
<dbReference type="InterPro" id="IPR015943">
    <property type="entry name" value="WD40/YVTN_repeat-like_dom_sf"/>
</dbReference>
<keyword evidence="7" id="KW-1185">Reference proteome</keyword>
<dbReference type="SMART" id="SM00591">
    <property type="entry name" value="RWD"/>
    <property type="match status" value="1"/>
</dbReference>
<name>A0A834IN70_RHYFE</name>
<dbReference type="SMART" id="SM00320">
    <property type="entry name" value="WD40"/>
    <property type="match status" value="4"/>
</dbReference>
<dbReference type="Proteomes" id="UP000625711">
    <property type="component" value="Unassembled WGS sequence"/>
</dbReference>
<dbReference type="SUPFAM" id="SSF50978">
    <property type="entry name" value="WD40 repeat-like"/>
    <property type="match status" value="1"/>
</dbReference>
<keyword evidence="2" id="KW-0677">Repeat</keyword>
<keyword evidence="1 4" id="KW-0853">WD repeat</keyword>
<comment type="similarity">
    <text evidence="3">Belongs to the WD repeat WDR59 family.</text>
</comment>
<dbReference type="PROSITE" id="PS50294">
    <property type="entry name" value="WD_REPEATS_REGION"/>
    <property type="match status" value="1"/>
</dbReference>
<evidence type="ECO:0000313" key="7">
    <source>
        <dbReference type="Proteomes" id="UP000625711"/>
    </source>
</evidence>
<dbReference type="PROSITE" id="PS50908">
    <property type="entry name" value="RWD"/>
    <property type="match status" value="1"/>
</dbReference>
<dbReference type="Pfam" id="PF17120">
    <property type="entry name" value="zf-RING_16"/>
    <property type="match status" value="1"/>
</dbReference>